<gene>
    <name evidence="2" type="ORF">CLV67_101633</name>
</gene>
<sequence>MIALIRMRLTGFVRGGRAVAPLITLMAVLSVIYGGGRSSASSAYGYSAVCLFPILAWLTKLLLDTEPDAQRRLARLAVGPVREAVAGLLAAIVVAAAVCVAAMLTPWLFRAIEAPEPGSPAPSLAAGVLLGVLAHILSALAAVALGAVAARVVTRRILPGLTVLVSGSILAIVFGLSGSIAPWLVPPVMATARALGGRTAPTTGTLALLTAWTVLWCAVVLTVYARLRRGRA</sequence>
<dbReference type="EMBL" id="PVMZ01000001">
    <property type="protein sequence ID" value="PRX25911.1"/>
    <property type="molecule type" value="Genomic_DNA"/>
</dbReference>
<keyword evidence="1" id="KW-1133">Transmembrane helix</keyword>
<evidence type="ECO:0000256" key="1">
    <source>
        <dbReference type="SAM" id="Phobius"/>
    </source>
</evidence>
<comment type="caution">
    <text evidence="2">The sequence shown here is derived from an EMBL/GenBank/DDBJ whole genome shotgun (WGS) entry which is preliminary data.</text>
</comment>
<dbReference type="OrthoDB" id="3827914at2"/>
<evidence type="ECO:0008006" key="4">
    <source>
        <dbReference type="Google" id="ProtNLM"/>
    </source>
</evidence>
<feature type="transmembrane region" description="Helical" evidence="1">
    <location>
        <begin position="12"/>
        <end position="32"/>
    </location>
</feature>
<evidence type="ECO:0000313" key="3">
    <source>
        <dbReference type="Proteomes" id="UP000239415"/>
    </source>
</evidence>
<feature type="transmembrane region" description="Helical" evidence="1">
    <location>
        <begin position="124"/>
        <end position="149"/>
    </location>
</feature>
<dbReference type="AlphaFoldDB" id="A0A2T0KQ87"/>
<feature type="transmembrane region" description="Helical" evidence="1">
    <location>
        <begin position="84"/>
        <end position="104"/>
    </location>
</feature>
<reference evidence="2 3" key="1">
    <citation type="submission" date="2018-03" db="EMBL/GenBank/DDBJ databases">
        <title>Genomic Encyclopedia of Archaeal and Bacterial Type Strains, Phase II (KMG-II): from individual species to whole genera.</title>
        <authorList>
            <person name="Goeker M."/>
        </authorList>
    </citation>
    <scope>NUCLEOTIDE SEQUENCE [LARGE SCALE GENOMIC DNA]</scope>
    <source>
        <strain evidence="2 3">DSM 43146</strain>
    </source>
</reference>
<dbReference type="RefSeq" id="WP_106315566.1">
    <property type="nucleotide sequence ID" value="NZ_BOMO01000116.1"/>
</dbReference>
<keyword evidence="3" id="KW-1185">Reference proteome</keyword>
<protein>
    <recommendedName>
        <fullName evidence="4">ABC-2 type transport system permease protein</fullName>
    </recommendedName>
</protein>
<proteinExistence type="predicted"/>
<keyword evidence="1" id="KW-0472">Membrane</keyword>
<accession>A0A2T0KQ87</accession>
<feature type="transmembrane region" description="Helical" evidence="1">
    <location>
        <begin position="161"/>
        <end position="185"/>
    </location>
</feature>
<keyword evidence="1" id="KW-0812">Transmembrane</keyword>
<name>A0A2T0KQ87_9ACTN</name>
<organism evidence="2 3">
    <name type="scientific">Actinoplanes italicus</name>
    <dbReference type="NCBI Taxonomy" id="113567"/>
    <lineage>
        <taxon>Bacteria</taxon>
        <taxon>Bacillati</taxon>
        <taxon>Actinomycetota</taxon>
        <taxon>Actinomycetes</taxon>
        <taxon>Micromonosporales</taxon>
        <taxon>Micromonosporaceae</taxon>
        <taxon>Actinoplanes</taxon>
    </lineage>
</organism>
<dbReference type="Proteomes" id="UP000239415">
    <property type="component" value="Unassembled WGS sequence"/>
</dbReference>
<feature type="transmembrane region" description="Helical" evidence="1">
    <location>
        <begin position="44"/>
        <end position="63"/>
    </location>
</feature>
<evidence type="ECO:0000313" key="2">
    <source>
        <dbReference type="EMBL" id="PRX25911.1"/>
    </source>
</evidence>
<feature type="transmembrane region" description="Helical" evidence="1">
    <location>
        <begin position="205"/>
        <end position="227"/>
    </location>
</feature>